<feature type="transmembrane region" description="Helical" evidence="7">
    <location>
        <begin position="118"/>
        <end position="139"/>
    </location>
</feature>
<reference evidence="8" key="1">
    <citation type="journal article" date="2020" name="Stud. Mycol.">
        <title>101 Dothideomycetes genomes: a test case for predicting lifestyles and emergence of pathogens.</title>
        <authorList>
            <person name="Haridas S."/>
            <person name="Albert R."/>
            <person name="Binder M."/>
            <person name="Bloem J."/>
            <person name="Labutti K."/>
            <person name="Salamov A."/>
            <person name="Andreopoulos B."/>
            <person name="Baker S."/>
            <person name="Barry K."/>
            <person name="Bills G."/>
            <person name="Bluhm B."/>
            <person name="Cannon C."/>
            <person name="Castanera R."/>
            <person name="Culley D."/>
            <person name="Daum C."/>
            <person name="Ezra D."/>
            <person name="Gonzalez J."/>
            <person name="Henrissat B."/>
            <person name="Kuo A."/>
            <person name="Liang C."/>
            <person name="Lipzen A."/>
            <person name="Lutzoni F."/>
            <person name="Magnuson J."/>
            <person name="Mondo S."/>
            <person name="Nolan M."/>
            <person name="Ohm R."/>
            <person name="Pangilinan J."/>
            <person name="Park H.-J."/>
            <person name="Ramirez L."/>
            <person name="Alfaro M."/>
            <person name="Sun H."/>
            <person name="Tritt A."/>
            <person name="Yoshinaga Y."/>
            <person name="Zwiers L.-H."/>
            <person name="Turgeon B."/>
            <person name="Goodwin S."/>
            <person name="Spatafora J."/>
            <person name="Crous P."/>
            <person name="Grigoriev I."/>
        </authorList>
    </citation>
    <scope>NUCLEOTIDE SEQUENCE</scope>
    <source>
        <strain evidence="8">CBS 113979</strain>
    </source>
</reference>
<feature type="transmembrane region" description="Helical" evidence="7">
    <location>
        <begin position="88"/>
        <end position="106"/>
    </location>
</feature>
<evidence type="ECO:0000256" key="1">
    <source>
        <dbReference type="ARBA" id="ARBA00004141"/>
    </source>
</evidence>
<comment type="subcellular location">
    <subcellularLocation>
        <location evidence="1">Membrane</location>
        <topology evidence="1">Multi-pass membrane protein</topology>
    </subcellularLocation>
</comment>
<dbReference type="GO" id="GO:0005886">
    <property type="term" value="C:plasma membrane"/>
    <property type="evidence" value="ECO:0007669"/>
    <property type="project" value="TreeGrafter"/>
</dbReference>
<gene>
    <name evidence="8" type="ORF">K402DRAFT_333537</name>
</gene>
<sequence length="647" mass="71300">MADDTPPRSPEPKGSPLSLSPPPKKSASHPKLVSFRQDSERLSLNLNEQSPLLRPREAVDDDPTFKSISPLSEDSWDAQGTEETRSSWYLFILTLGGLGLQIGWSVETSNGSPYLLSLGLSKSVLALVWIAGPLSGALVQPFVGIKSDNSRSKWGKRRPFIVGGTIATIMSLMLLAWAREIVSGILGLFGADKESNGVRICVMVFAVTWVYILDFAINVIQAGIRAFVVDCAPTHQQDSANAWISRTASAGNILGYLAGFVNLPKIFPFFGYSQFKVLCAIASIALFVTIGISCGFIKERDPRKDADPVEMDSGVINFFRGLARSVRRLPPQISRVCQVQFVAWIGWFPFLFYITVYVGEIYVQPYYIAKPHMSQNEMDDLWERATRVGTFALLIFALTTFGASILLPFFIAPTYQPTAPTAATPMTPTTPGSLAGSGYFDFRHSRSRLNLSLHRTKWERFWAFLNHLQIKWLTLRRAWLISHLIFACCMAATFFVRDVTGATILVGVIGIPWALTSWAPFALISAEISKRDAIRRGMIRPPPTQDGELLASGEDDSADQAGVVLGIHNVAVSLPQVIATVICSVIFKFLQHPRGVPGDESVTWTLRFAGICAIGAAFMTTRVGEEMEGVESEDEWEDPIRSPPLTR</sequence>
<feature type="transmembrane region" description="Helical" evidence="7">
    <location>
        <begin position="478"/>
        <end position="496"/>
    </location>
</feature>
<feature type="region of interest" description="Disordered" evidence="6">
    <location>
        <begin position="626"/>
        <end position="647"/>
    </location>
</feature>
<feature type="compositionally biased region" description="Acidic residues" evidence="6">
    <location>
        <begin position="626"/>
        <end position="637"/>
    </location>
</feature>
<evidence type="ECO:0000313" key="9">
    <source>
        <dbReference type="Proteomes" id="UP000800041"/>
    </source>
</evidence>
<dbReference type="Proteomes" id="UP000800041">
    <property type="component" value="Unassembled WGS sequence"/>
</dbReference>
<feature type="transmembrane region" description="Helical" evidence="7">
    <location>
        <begin position="341"/>
        <end position="368"/>
    </location>
</feature>
<dbReference type="OrthoDB" id="28755at2759"/>
<dbReference type="AlphaFoldDB" id="A0A6G1GYR9"/>
<keyword evidence="4 7" id="KW-1133">Transmembrane helix</keyword>
<evidence type="ECO:0000256" key="4">
    <source>
        <dbReference type="ARBA" id="ARBA00022989"/>
    </source>
</evidence>
<dbReference type="InterPro" id="IPR036259">
    <property type="entry name" value="MFS_trans_sf"/>
</dbReference>
<feature type="transmembrane region" description="Helical" evidence="7">
    <location>
        <begin position="502"/>
        <end position="526"/>
    </location>
</feature>
<feature type="transmembrane region" description="Helical" evidence="7">
    <location>
        <begin position="388"/>
        <end position="411"/>
    </location>
</feature>
<evidence type="ECO:0000256" key="3">
    <source>
        <dbReference type="ARBA" id="ARBA00022692"/>
    </source>
</evidence>
<evidence type="ECO:0000256" key="2">
    <source>
        <dbReference type="ARBA" id="ARBA00022448"/>
    </source>
</evidence>
<dbReference type="Gene3D" id="1.20.1250.20">
    <property type="entry name" value="MFS general substrate transporter like domains"/>
    <property type="match status" value="1"/>
</dbReference>
<name>A0A6G1GYR9_9PEZI</name>
<dbReference type="EMBL" id="ML977159">
    <property type="protein sequence ID" value="KAF1985937.1"/>
    <property type="molecule type" value="Genomic_DNA"/>
</dbReference>
<evidence type="ECO:0000256" key="5">
    <source>
        <dbReference type="ARBA" id="ARBA00023136"/>
    </source>
</evidence>
<proteinExistence type="predicted"/>
<protein>
    <submittedName>
        <fullName evidence="8">MFS general substrate transporter</fullName>
    </submittedName>
</protein>
<feature type="transmembrane region" description="Helical" evidence="7">
    <location>
        <begin position="243"/>
        <end position="263"/>
    </location>
</feature>
<dbReference type="GO" id="GO:0008506">
    <property type="term" value="F:sucrose:proton symporter activity"/>
    <property type="evidence" value="ECO:0007669"/>
    <property type="project" value="TreeGrafter"/>
</dbReference>
<feature type="transmembrane region" description="Helical" evidence="7">
    <location>
        <begin position="197"/>
        <end position="217"/>
    </location>
</feature>
<dbReference type="SUPFAM" id="SSF103473">
    <property type="entry name" value="MFS general substrate transporter"/>
    <property type="match status" value="2"/>
</dbReference>
<dbReference type="PANTHER" id="PTHR19432:SF35">
    <property type="entry name" value="SOLUTE CARRIER FAMILY 45 MEMBER 3 ISOFORM X1"/>
    <property type="match status" value="1"/>
</dbReference>
<dbReference type="Pfam" id="PF13347">
    <property type="entry name" value="MFS_2"/>
    <property type="match status" value="1"/>
</dbReference>
<keyword evidence="2" id="KW-0813">Transport</keyword>
<keyword evidence="3 7" id="KW-0812">Transmembrane</keyword>
<accession>A0A6G1GYR9</accession>
<evidence type="ECO:0000313" key="8">
    <source>
        <dbReference type="EMBL" id="KAF1985937.1"/>
    </source>
</evidence>
<dbReference type="PANTHER" id="PTHR19432">
    <property type="entry name" value="SUGAR TRANSPORTER"/>
    <property type="match status" value="1"/>
</dbReference>
<feature type="region of interest" description="Disordered" evidence="6">
    <location>
        <begin position="1"/>
        <end position="79"/>
    </location>
</feature>
<organism evidence="8 9">
    <name type="scientific">Aulographum hederae CBS 113979</name>
    <dbReference type="NCBI Taxonomy" id="1176131"/>
    <lineage>
        <taxon>Eukaryota</taxon>
        <taxon>Fungi</taxon>
        <taxon>Dikarya</taxon>
        <taxon>Ascomycota</taxon>
        <taxon>Pezizomycotina</taxon>
        <taxon>Dothideomycetes</taxon>
        <taxon>Pleosporomycetidae</taxon>
        <taxon>Aulographales</taxon>
        <taxon>Aulographaceae</taxon>
    </lineage>
</organism>
<evidence type="ECO:0000256" key="7">
    <source>
        <dbReference type="SAM" id="Phobius"/>
    </source>
</evidence>
<evidence type="ECO:0000256" key="6">
    <source>
        <dbReference type="SAM" id="MobiDB-lite"/>
    </source>
</evidence>
<feature type="transmembrane region" description="Helical" evidence="7">
    <location>
        <begin position="160"/>
        <end position="177"/>
    </location>
</feature>
<keyword evidence="5 7" id="KW-0472">Membrane</keyword>
<keyword evidence="9" id="KW-1185">Reference proteome</keyword>
<feature type="transmembrane region" description="Helical" evidence="7">
    <location>
        <begin position="275"/>
        <end position="297"/>
    </location>
</feature>